<sequence length="189" mass="22347">MKPIFFKNQSELRKWLEKNHLSEQELILGFYKKGTGKENVTWSQAVDEALCFGWIDGISRRIDEERWQIRLTPRKPNSIWSNVNINKIKVLRESGLMYPKGIEAFSKRKEENSGIYAFETEEKQLTPEFEKQFMDNKKAWNFFQSQPPGYKKAALHYVMTAKQEATREKRIDNLIADSEAGLRLKQLRR</sequence>
<proteinExistence type="predicted"/>
<accession>A0ABW1PMB1</accession>
<protein>
    <submittedName>
        <fullName evidence="1">YdeI family protein</fullName>
    </submittedName>
</protein>
<comment type="caution">
    <text evidence="1">The sequence shown here is derived from an EMBL/GenBank/DDBJ whole genome shotgun (WGS) entry which is preliminary data.</text>
</comment>
<evidence type="ECO:0000313" key="1">
    <source>
        <dbReference type="EMBL" id="MFC6096102.1"/>
    </source>
</evidence>
<dbReference type="RefSeq" id="WP_379790961.1">
    <property type="nucleotide sequence ID" value="NZ_JBHSQB010000004.1"/>
</dbReference>
<reference evidence="2" key="1">
    <citation type="journal article" date="2019" name="Int. J. Syst. Evol. Microbiol.">
        <title>The Global Catalogue of Microorganisms (GCM) 10K type strain sequencing project: providing services to taxonomists for standard genome sequencing and annotation.</title>
        <authorList>
            <consortium name="The Broad Institute Genomics Platform"/>
            <consortium name="The Broad Institute Genome Sequencing Center for Infectious Disease"/>
            <person name="Wu L."/>
            <person name="Ma J."/>
        </authorList>
    </citation>
    <scope>NUCLEOTIDE SEQUENCE [LARGE SCALE GENOMIC DNA]</scope>
    <source>
        <strain evidence="2">CCUG 49679</strain>
    </source>
</reference>
<dbReference type="EMBL" id="JBHSQB010000004">
    <property type="protein sequence ID" value="MFC6096102.1"/>
    <property type="molecule type" value="Genomic_DNA"/>
</dbReference>
<dbReference type="Proteomes" id="UP001596287">
    <property type="component" value="Unassembled WGS sequence"/>
</dbReference>
<dbReference type="Pfam" id="PF13376">
    <property type="entry name" value="OmdA"/>
    <property type="match status" value="1"/>
</dbReference>
<gene>
    <name evidence="1" type="ORF">ACFPVY_05540</name>
</gene>
<name>A0ABW1PMB1_9FLAO</name>
<evidence type="ECO:0000313" key="2">
    <source>
        <dbReference type="Proteomes" id="UP001596287"/>
    </source>
</evidence>
<keyword evidence="2" id="KW-1185">Reference proteome</keyword>
<organism evidence="1 2">
    <name type="scientific">Flavobacterium qiangtangense</name>
    <dbReference type="NCBI Taxonomy" id="1442595"/>
    <lineage>
        <taxon>Bacteria</taxon>
        <taxon>Pseudomonadati</taxon>
        <taxon>Bacteroidota</taxon>
        <taxon>Flavobacteriia</taxon>
        <taxon>Flavobacteriales</taxon>
        <taxon>Flavobacteriaceae</taxon>
        <taxon>Flavobacterium</taxon>
    </lineage>
</organism>